<keyword evidence="4" id="KW-1185">Reference proteome</keyword>
<evidence type="ECO:0000256" key="1">
    <source>
        <dbReference type="SAM" id="MobiDB-lite"/>
    </source>
</evidence>
<dbReference type="Proteomes" id="UP001519654">
    <property type="component" value="Unassembled WGS sequence"/>
</dbReference>
<organism evidence="3 4">
    <name type="scientific">Paractinoplanes bogorensis</name>
    <dbReference type="NCBI Taxonomy" id="1610840"/>
    <lineage>
        <taxon>Bacteria</taxon>
        <taxon>Bacillati</taxon>
        <taxon>Actinomycetota</taxon>
        <taxon>Actinomycetes</taxon>
        <taxon>Micromonosporales</taxon>
        <taxon>Micromonosporaceae</taxon>
        <taxon>Paractinoplanes</taxon>
    </lineage>
</organism>
<feature type="transmembrane region" description="Helical" evidence="2">
    <location>
        <begin position="12"/>
        <end position="33"/>
    </location>
</feature>
<gene>
    <name evidence="3" type="ORF">KOI35_05075</name>
</gene>
<feature type="transmembrane region" description="Helical" evidence="2">
    <location>
        <begin position="39"/>
        <end position="59"/>
    </location>
</feature>
<sequence>MPPAAEVDPGPLASLIATLRLIVGWACFALGVLNLAMGLVSASYVVFHVVLIVTGLLLLATGRLRRRPSVVAHAAGGAAGVLGLVGTAIPRLAVECCSGAYGIRHGFPFTMLARDPGGWRFDLARTVADLVFWICAGFIVTVVVGQVRPAPDKPAGRRPVESPWRTPGHSEGRNVGRHAREARTADDENVGGLP</sequence>
<evidence type="ECO:0000256" key="2">
    <source>
        <dbReference type="SAM" id="Phobius"/>
    </source>
</evidence>
<dbReference type="EMBL" id="JAHKKG010000002">
    <property type="protein sequence ID" value="MBU2662875.1"/>
    <property type="molecule type" value="Genomic_DNA"/>
</dbReference>
<keyword evidence="2" id="KW-0812">Transmembrane</keyword>
<feature type="region of interest" description="Disordered" evidence="1">
    <location>
        <begin position="151"/>
        <end position="194"/>
    </location>
</feature>
<feature type="transmembrane region" description="Helical" evidence="2">
    <location>
        <begin position="130"/>
        <end position="148"/>
    </location>
</feature>
<reference evidence="3 4" key="1">
    <citation type="submission" date="2021-06" db="EMBL/GenBank/DDBJ databases">
        <title>Actinoplanes lichenicola sp. nov., and Actinoplanes ovalisporus sp. nov., isolated from lichen in Thailand.</title>
        <authorList>
            <person name="Saeng-In P."/>
            <person name="Kanchanasin P."/>
            <person name="Yuki M."/>
            <person name="Kudo T."/>
            <person name="Ohkuma M."/>
            <person name="Phongsopitanun W."/>
            <person name="Tanasupawat S."/>
        </authorList>
    </citation>
    <scope>NUCLEOTIDE SEQUENCE [LARGE SCALE GENOMIC DNA]</scope>
    <source>
        <strain evidence="3 4">NBRC 110975</strain>
    </source>
</reference>
<feature type="compositionally biased region" description="Basic and acidic residues" evidence="1">
    <location>
        <begin position="151"/>
        <end position="160"/>
    </location>
</feature>
<feature type="transmembrane region" description="Helical" evidence="2">
    <location>
        <begin position="71"/>
        <end position="89"/>
    </location>
</feature>
<feature type="compositionally biased region" description="Basic and acidic residues" evidence="1">
    <location>
        <begin position="168"/>
        <end position="186"/>
    </location>
</feature>
<comment type="caution">
    <text evidence="3">The sequence shown here is derived from an EMBL/GenBank/DDBJ whole genome shotgun (WGS) entry which is preliminary data.</text>
</comment>
<keyword evidence="2" id="KW-1133">Transmembrane helix</keyword>
<accession>A0ABS5YHI9</accession>
<protein>
    <submittedName>
        <fullName evidence="3">Uncharacterized protein</fullName>
    </submittedName>
</protein>
<name>A0ABS5YHI9_9ACTN</name>
<proteinExistence type="predicted"/>
<dbReference type="RefSeq" id="WP_215784874.1">
    <property type="nucleotide sequence ID" value="NZ_JAHKKG010000002.1"/>
</dbReference>
<keyword evidence="2" id="KW-0472">Membrane</keyword>
<evidence type="ECO:0000313" key="3">
    <source>
        <dbReference type="EMBL" id="MBU2662875.1"/>
    </source>
</evidence>
<evidence type="ECO:0000313" key="4">
    <source>
        <dbReference type="Proteomes" id="UP001519654"/>
    </source>
</evidence>